<gene>
    <name evidence="2" type="ORF">CR513_21916</name>
</gene>
<reference evidence="2" key="1">
    <citation type="submission" date="2018-05" db="EMBL/GenBank/DDBJ databases">
        <title>Draft genome of Mucuna pruriens seed.</title>
        <authorList>
            <person name="Nnadi N.E."/>
            <person name="Vos R."/>
            <person name="Hasami M.H."/>
            <person name="Devisetty U.K."/>
            <person name="Aguiy J.C."/>
        </authorList>
    </citation>
    <scope>NUCLEOTIDE SEQUENCE [LARGE SCALE GENOMIC DNA]</scope>
    <source>
        <strain evidence="2">JCA_2017</strain>
    </source>
</reference>
<evidence type="ECO:0000313" key="3">
    <source>
        <dbReference type="Proteomes" id="UP000257109"/>
    </source>
</evidence>
<name>A0A371GYA1_MUCPR</name>
<comment type="caution">
    <text evidence="2">The sequence shown here is derived from an EMBL/GenBank/DDBJ whole genome shotgun (WGS) entry which is preliminary data.</text>
</comment>
<evidence type="ECO:0000313" key="2">
    <source>
        <dbReference type="EMBL" id="RDX95548.1"/>
    </source>
</evidence>
<keyword evidence="3" id="KW-1185">Reference proteome</keyword>
<proteinExistence type="predicted"/>
<dbReference type="AlphaFoldDB" id="A0A371GYA1"/>
<feature type="region of interest" description="Disordered" evidence="1">
    <location>
        <begin position="46"/>
        <end position="65"/>
    </location>
</feature>
<dbReference type="EMBL" id="QJKJ01004102">
    <property type="protein sequence ID" value="RDX95548.1"/>
    <property type="molecule type" value="Genomic_DNA"/>
</dbReference>
<protein>
    <submittedName>
        <fullName evidence="2">Uncharacterized protein</fullName>
    </submittedName>
</protein>
<organism evidence="2 3">
    <name type="scientific">Mucuna pruriens</name>
    <name type="common">Velvet bean</name>
    <name type="synonym">Dolichos pruriens</name>
    <dbReference type="NCBI Taxonomy" id="157652"/>
    <lineage>
        <taxon>Eukaryota</taxon>
        <taxon>Viridiplantae</taxon>
        <taxon>Streptophyta</taxon>
        <taxon>Embryophyta</taxon>
        <taxon>Tracheophyta</taxon>
        <taxon>Spermatophyta</taxon>
        <taxon>Magnoliopsida</taxon>
        <taxon>eudicotyledons</taxon>
        <taxon>Gunneridae</taxon>
        <taxon>Pentapetalae</taxon>
        <taxon>rosids</taxon>
        <taxon>fabids</taxon>
        <taxon>Fabales</taxon>
        <taxon>Fabaceae</taxon>
        <taxon>Papilionoideae</taxon>
        <taxon>50 kb inversion clade</taxon>
        <taxon>NPAAA clade</taxon>
        <taxon>indigoferoid/millettioid clade</taxon>
        <taxon>Phaseoleae</taxon>
        <taxon>Mucuna</taxon>
    </lineage>
</organism>
<evidence type="ECO:0000256" key="1">
    <source>
        <dbReference type="SAM" id="MobiDB-lite"/>
    </source>
</evidence>
<sequence length="151" mass="17834">MERFSTLRNSKLLPRGDGTQDLILRTNSFREREFDEILQTLGEKPQARMNNMETKALQGPMTRGRMRRLQEEVLKEMSLLKSEREPTKSPTLYFLWDFQTQKIASKTLKNMKPRTAIKVEIEHREDTKHKEVEALQGPLTKGRLKRFKEES</sequence>
<accession>A0A371GYA1</accession>
<feature type="non-terminal residue" evidence="2">
    <location>
        <position position="1"/>
    </location>
</feature>
<dbReference type="Proteomes" id="UP000257109">
    <property type="component" value="Unassembled WGS sequence"/>
</dbReference>